<sequence>MINAIVYRKYTYRLAVCRDWELWESLNRSPSTVCFSERNYAWRLPPGFSPERASDVCKLFEGIHVMGSFFKHTAREKRLEPHGRSTVRNILLCQLSIGEPYSMQNDIYDYYNVTFVAKSFVREQVNYKSNIIGFLLQIRRMISCVVFHSYDRLSLRTVRWLLQNPISSNFHDLRIPVAPPQGLFLTEVVYAPEMFTHPFPYYRHSWDYPMEDFGSMDDAQTNA</sequence>
<dbReference type="Pfam" id="PF01416">
    <property type="entry name" value="PseudoU_synth_1"/>
    <property type="match status" value="1"/>
</dbReference>
<gene>
    <name evidence="6" type="ORF">DICVIV_05784</name>
</gene>
<dbReference type="PANTHER" id="PTHR11142">
    <property type="entry name" value="PSEUDOURIDYLATE SYNTHASE"/>
    <property type="match status" value="1"/>
</dbReference>
<dbReference type="GO" id="GO:0031119">
    <property type="term" value="P:tRNA pseudouridine synthesis"/>
    <property type="evidence" value="ECO:0007669"/>
    <property type="project" value="TreeGrafter"/>
</dbReference>
<evidence type="ECO:0000256" key="2">
    <source>
        <dbReference type="ARBA" id="ARBA00022694"/>
    </source>
</evidence>
<organism evidence="6 7">
    <name type="scientific">Dictyocaulus viviparus</name>
    <name type="common">Bovine lungworm</name>
    <dbReference type="NCBI Taxonomy" id="29172"/>
    <lineage>
        <taxon>Eukaryota</taxon>
        <taxon>Metazoa</taxon>
        <taxon>Ecdysozoa</taxon>
        <taxon>Nematoda</taxon>
        <taxon>Chromadorea</taxon>
        <taxon>Rhabditida</taxon>
        <taxon>Rhabditina</taxon>
        <taxon>Rhabditomorpha</taxon>
        <taxon>Strongyloidea</taxon>
        <taxon>Metastrongylidae</taxon>
        <taxon>Dictyocaulus</taxon>
    </lineage>
</organism>
<dbReference type="STRING" id="29172.A0A0D8XUC6"/>
<dbReference type="GO" id="GO:0003723">
    <property type="term" value="F:RNA binding"/>
    <property type="evidence" value="ECO:0007669"/>
    <property type="project" value="InterPro"/>
</dbReference>
<evidence type="ECO:0000256" key="4">
    <source>
        <dbReference type="RuleBase" id="RU003792"/>
    </source>
</evidence>
<evidence type="ECO:0000313" key="7">
    <source>
        <dbReference type="Proteomes" id="UP000053766"/>
    </source>
</evidence>
<dbReference type="Gene3D" id="3.30.70.660">
    <property type="entry name" value="Pseudouridine synthase I, catalytic domain, C-terminal subdomain"/>
    <property type="match status" value="1"/>
</dbReference>
<keyword evidence="3 4" id="KW-0413">Isomerase</keyword>
<dbReference type="EMBL" id="KN716279">
    <property type="protein sequence ID" value="KJH48130.1"/>
    <property type="molecule type" value="Genomic_DNA"/>
</dbReference>
<feature type="domain" description="Pseudouridine synthase I TruA alpha/beta" evidence="5">
    <location>
        <begin position="57"/>
        <end position="190"/>
    </location>
</feature>
<keyword evidence="2 4" id="KW-0819">tRNA processing</keyword>
<dbReference type="SUPFAM" id="SSF55120">
    <property type="entry name" value="Pseudouridine synthase"/>
    <property type="match status" value="1"/>
</dbReference>
<dbReference type="AlphaFoldDB" id="A0A0D8XUC6"/>
<accession>A0A0D8XUC6</accession>
<evidence type="ECO:0000259" key="5">
    <source>
        <dbReference type="Pfam" id="PF01416"/>
    </source>
</evidence>
<dbReference type="InterPro" id="IPR020103">
    <property type="entry name" value="PsdUridine_synth_cat_dom_sf"/>
</dbReference>
<reference evidence="7" key="2">
    <citation type="journal article" date="2016" name="Sci. Rep.">
        <title>Dictyocaulus viviparus genome, variome and transcriptome elucidate lungworm biology and support future intervention.</title>
        <authorList>
            <person name="McNulty S.N."/>
            <person name="Strube C."/>
            <person name="Rosa B.A."/>
            <person name="Martin J.C."/>
            <person name="Tyagi R."/>
            <person name="Choi Y.J."/>
            <person name="Wang Q."/>
            <person name="Hallsworth Pepin K."/>
            <person name="Zhang X."/>
            <person name="Ozersky P."/>
            <person name="Wilson R.K."/>
            <person name="Sternberg P.W."/>
            <person name="Gasser R.B."/>
            <person name="Mitreva M."/>
        </authorList>
    </citation>
    <scope>NUCLEOTIDE SEQUENCE [LARGE SCALE GENOMIC DNA]</scope>
    <source>
        <strain evidence="7">HannoverDv2000</strain>
    </source>
</reference>
<comment type="similarity">
    <text evidence="1 4">Belongs to the tRNA pseudouridine synthase TruA family.</text>
</comment>
<dbReference type="OrthoDB" id="271910at2759"/>
<reference evidence="6 7" key="1">
    <citation type="submission" date="2013-11" db="EMBL/GenBank/DDBJ databases">
        <title>Draft genome of the bovine lungworm Dictyocaulus viviparus.</title>
        <authorList>
            <person name="Mitreva M."/>
        </authorList>
    </citation>
    <scope>NUCLEOTIDE SEQUENCE [LARGE SCALE GENOMIC DNA]</scope>
    <source>
        <strain evidence="6 7">HannoverDv2000</strain>
    </source>
</reference>
<protein>
    <recommendedName>
        <fullName evidence="4">tRNA pseudouridine synthase</fullName>
        <ecNumber evidence="4">5.4.99.12</ecNumber>
    </recommendedName>
</protein>
<evidence type="ECO:0000256" key="1">
    <source>
        <dbReference type="ARBA" id="ARBA00009375"/>
    </source>
</evidence>
<keyword evidence="7" id="KW-1185">Reference proteome</keyword>
<comment type="catalytic activity">
    <reaction evidence="4">
        <text>uridine(38/39/40) in tRNA = pseudouridine(38/39/40) in tRNA</text>
        <dbReference type="Rhea" id="RHEA:22376"/>
        <dbReference type="Rhea" id="RHEA-COMP:10085"/>
        <dbReference type="Rhea" id="RHEA-COMP:10087"/>
        <dbReference type="ChEBI" id="CHEBI:65314"/>
        <dbReference type="ChEBI" id="CHEBI:65315"/>
        <dbReference type="EC" id="5.4.99.12"/>
    </reaction>
</comment>
<evidence type="ECO:0000256" key="3">
    <source>
        <dbReference type="ARBA" id="ARBA00023235"/>
    </source>
</evidence>
<dbReference type="PANTHER" id="PTHR11142:SF0">
    <property type="entry name" value="TRNA PSEUDOURIDINE SYNTHASE-LIKE 1"/>
    <property type="match status" value="1"/>
</dbReference>
<evidence type="ECO:0000313" key="6">
    <source>
        <dbReference type="EMBL" id="KJH48130.1"/>
    </source>
</evidence>
<proteinExistence type="inferred from homology"/>
<dbReference type="Proteomes" id="UP000053766">
    <property type="component" value="Unassembled WGS sequence"/>
</dbReference>
<dbReference type="InterPro" id="IPR001406">
    <property type="entry name" value="PsdUridine_synth_TruA"/>
</dbReference>
<name>A0A0D8XUC6_DICVI</name>
<dbReference type="GO" id="GO:0009982">
    <property type="term" value="F:pseudouridine synthase activity"/>
    <property type="evidence" value="ECO:0007669"/>
    <property type="project" value="InterPro"/>
</dbReference>
<dbReference type="InterPro" id="IPR020097">
    <property type="entry name" value="PsdUridine_synth_TruA_a/b_dom"/>
</dbReference>
<dbReference type="EC" id="5.4.99.12" evidence="4"/>
<dbReference type="InterPro" id="IPR020095">
    <property type="entry name" value="PsdUridine_synth_TruA_C"/>
</dbReference>